<feature type="transmembrane region" description="Helical" evidence="1">
    <location>
        <begin position="53"/>
        <end position="71"/>
    </location>
</feature>
<accession>A0ABS5DX04</accession>
<reference evidence="3 4" key="1">
    <citation type="submission" date="2021-04" db="EMBL/GenBank/DDBJ databases">
        <title>The genome sequence of type strain Ideonella paludis KCTC 32238.</title>
        <authorList>
            <person name="Liu Y."/>
        </authorList>
    </citation>
    <scope>NUCLEOTIDE SEQUENCE [LARGE SCALE GENOMIC DNA]</scope>
    <source>
        <strain evidence="3 4">KCTC 32238</strain>
    </source>
</reference>
<gene>
    <name evidence="3" type="ORF">KAK11_10100</name>
</gene>
<dbReference type="InterPro" id="IPR025698">
    <property type="entry name" value="2TM_dom"/>
</dbReference>
<feature type="transmembrane region" description="Helical" evidence="1">
    <location>
        <begin position="21"/>
        <end position="41"/>
    </location>
</feature>
<organism evidence="3 4">
    <name type="scientific">Ideonella paludis</name>
    <dbReference type="NCBI Taxonomy" id="1233411"/>
    <lineage>
        <taxon>Bacteria</taxon>
        <taxon>Pseudomonadati</taxon>
        <taxon>Pseudomonadota</taxon>
        <taxon>Betaproteobacteria</taxon>
        <taxon>Burkholderiales</taxon>
        <taxon>Sphaerotilaceae</taxon>
        <taxon>Ideonella</taxon>
    </lineage>
</organism>
<protein>
    <submittedName>
        <fullName evidence="3">2TM domain-containing protein</fullName>
    </submittedName>
</protein>
<dbReference type="Pfam" id="PF13239">
    <property type="entry name" value="2TM"/>
    <property type="match status" value="1"/>
</dbReference>
<keyword evidence="4" id="KW-1185">Reference proteome</keyword>
<feature type="domain" description="2TM" evidence="2">
    <location>
        <begin position="12"/>
        <end position="83"/>
    </location>
</feature>
<evidence type="ECO:0000313" key="3">
    <source>
        <dbReference type="EMBL" id="MBQ0935681.1"/>
    </source>
</evidence>
<sequence length="92" mass="10489">MSTTHTPDLYAQAEDRVNRKIGLMTHAAIYVLVNLGLYLLAQQRDAHWNLFPLLGWGVGLFFHALGTWLSLSRDGWRQRMVEAEAAKLRGPR</sequence>
<dbReference type="Proteomes" id="UP000672097">
    <property type="component" value="Unassembled WGS sequence"/>
</dbReference>
<proteinExistence type="predicted"/>
<keyword evidence="1" id="KW-1133">Transmembrane helix</keyword>
<keyword evidence="1" id="KW-0812">Transmembrane</keyword>
<keyword evidence="1" id="KW-0472">Membrane</keyword>
<evidence type="ECO:0000313" key="4">
    <source>
        <dbReference type="Proteomes" id="UP000672097"/>
    </source>
</evidence>
<dbReference type="EMBL" id="JAGQDG010000003">
    <property type="protein sequence ID" value="MBQ0935681.1"/>
    <property type="molecule type" value="Genomic_DNA"/>
</dbReference>
<comment type="caution">
    <text evidence="3">The sequence shown here is derived from an EMBL/GenBank/DDBJ whole genome shotgun (WGS) entry which is preliminary data.</text>
</comment>
<evidence type="ECO:0000259" key="2">
    <source>
        <dbReference type="Pfam" id="PF13239"/>
    </source>
</evidence>
<evidence type="ECO:0000256" key="1">
    <source>
        <dbReference type="SAM" id="Phobius"/>
    </source>
</evidence>
<dbReference type="RefSeq" id="WP_210808831.1">
    <property type="nucleotide sequence ID" value="NZ_JAGQDG010000003.1"/>
</dbReference>
<name>A0ABS5DX04_9BURK</name>